<sequence>MRAMVSVRGKVRGREVAGQQNCQGGRMIVRKLQKFISDFIHMRLGQSRLLETLQPLSAGKEKKNKSEINEIQIDERLLANTSTLYRHRADMPSVFLLLESYPRLVWTRIGW</sequence>
<name>A0AAV7E3H2_ARIFI</name>
<organism evidence="1 2">
    <name type="scientific">Aristolochia fimbriata</name>
    <name type="common">White veined hardy Dutchman's pipe vine</name>
    <dbReference type="NCBI Taxonomy" id="158543"/>
    <lineage>
        <taxon>Eukaryota</taxon>
        <taxon>Viridiplantae</taxon>
        <taxon>Streptophyta</taxon>
        <taxon>Embryophyta</taxon>
        <taxon>Tracheophyta</taxon>
        <taxon>Spermatophyta</taxon>
        <taxon>Magnoliopsida</taxon>
        <taxon>Magnoliidae</taxon>
        <taxon>Piperales</taxon>
        <taxon>Aristolochiaceae</taxon>
        <taxon>Aristolochia</taxon>
    </lineage>
</organism>
<comment type="caution">
    <text evidence="1">The sequence shown here is derived from an EMBL/GenBank/DDBJ whole genome shotgun (WGS) entry which is preliminary data.</text>
</comment>
<accession>A0AAV7E3H2</accession>
<protein>
    <submittedName>
        <fullName evidence="1">Uncharacterized protein</fullName>
    </submittedName>
</protein>
<keyword evidence="2" id="KW-1185">Reference proteome</keyword>
<dbReference type="EMBL" id="JAINDJ010000007">
    <property type="protein sequence ID" value="KAG9442734.1"/>
    <property type="molecule type" value="Genomic_DNA"/>
</dbReference>
<gene>
    <name evidence="1" type="ORF">H6P81_018588</name>
</gene>
<dbReference type="Proteomes" id="UP000825729">
    <property type="component" value="Unassembled WGS sequence"/>
</dbReference>
<dbReference type="AlphaFoldDB" id="A0AAV7E3H2"/>
<evidence type="ECO:0000313" key="2">
    <source>
        <dbReference type="Proteomes" id="UP000825729"/>
    </source>
</evidence>
<proteinExistence type="predicted"/>
<reference evidence="1 2" key="1">
    <citation type="submission" date="2021-07" db="EMBL/GenBank/DDBJ databases">
        <title>The Aristolochia fimbriata genome: insights into angiosperm evolution, floral development and chemical biosynthesis.</title>
        <authorList>
            <person name="Jiao Y."/>
        </authorList>
    </citation>
    <scope>NUCLEOTIDE SEQUENCE [LARGE SCALE GENOMIC DNA]</scope>
    <source>
        <strain evidence="1">IBCAS-2021</strain>
        <tissue evidence="1">Leaf</tissue>
    </source>
</reference>
<evidence type="ECO:0000313" key="1">
    <source>
        <dbReference type="EMBL" id="KAG9442734.1"/>
    </source>
</evidence>